<name>A0A931CBH8_9ACTN</name>
<keyword evidence="2" id="KW-1185">Reference proteome</keyword>
<reference evidence="1" key="1">
    <citation type="submission" date="2020-11" db="EMBL/GenBank/DDBJ databases">
        <title>Isolation and identification of active actinomycetes.</title>
        <authorList>
            <person name="Sun X."/>
        </authorList>
    </citation>
    <scope>NUCLEOTIDE SEQUENCE</scope>
    <source>
        <strain evidence="1">NEAU-A11</strain>
    </source>
</reference>
<protein>
    <submittedName>
        <fullName evidence="1">Uncharacterized protein</fullName>
    </submittedName>
</protein>
<dbReference type="RefSeq" id="WP_196415873.1">
    <property type="nucleotide sequence ID" value="NZ_JADQTO010000010.1"/>
</dbReference>
<proteinExistence type="predicted"/>
<dbReference type="Proteomes" id="UP000598146">
    <property type="component" value="Unassembled WGS sequence"/>
</dbReference>
<sequence length="449" mass="49789">MDDEWHISEQRGGPVSHVLLFEEVVASDREDLVAEAVEFLPTVRGVTSVEHVEREIVEIDAPGVPAARLTSILRRWWDAAAKEQRPWMTAMNRAAGTVGDLAPGFQRDGWQLTRVADAELTHVITLDHGFGREPGQHMISITAGVRLTLPDREHVTAVYSTLDLADDAALAEVVTGQVLPALDALPSVDAMLARWQEGRSVEAAGRRPYPGHEGELHGRVLVARGRLAEAREVYQRYYEYSLPRQRPYVVRLVEKLGVAALTTGDDPRLSVADERTLAAWPADMAGRIDLLHRMTGVPMDRSRRSLDEVWARLRETPDRFRSTFADTGPALAIPYYGVQSSGDIRRGRVPFEPWYRVTVELLTAYLGAVVIAERPGTAWGVAGDGELAMVDRGGTGLLSRVFAVARLPFEAPDDEFDPRRLRRLADDMARWLGEGRYEPGIIRLGTPGT</sequence>
<evidence type="ECO:0000313" key="1">
    <source>
        <dbReference type="EMBL" id="MBG0564083.1"/>
    </source>
</evidence>
<dbReference type="EMBL" id="JADQTO010000010">
    <property type="protein sequence ID" value="MBG0564083.1"/>
    <property type="molecule type" value="Genomic_DNA"/>
</dbReference>
<accession>A0A931CBH8</accession>
<gene>
    <name evidence="1" type="ORF">I4J89_21810</name>
</gene>
<organism evidence="1 2">
    <name type="scientific">Actinoplanes aureus</name>
    <dbReference type="NCBI Taxonomy" id="2792083"/>
    <lineage>
        <taxon>Bacteria</taxon>
        <taxon>Bacillati</taxon>
        <taxon>Actinomycetota</taxon>
        <taxon>Actinomycetes</taxon>
        <taxon>Micromonosporales</taxon>
        <taxon>Micromonosporaceae</taxon>
        <taxon>Actinoplanes</taxon>
    </lineage>
</organism>
<evidence type="ECO:0000313" key="2">
    <source>
        <dbReference type="Proteomes" id="UP000598146"/>
    </source>
</evidence>
<comment type="caution">
    <text evidence="1">The sequence shown here is derived from an EMBL/GenBank/DDBJ whole genome shotgun (WGS) entry which is preliminary data.</text>
</comment>
<dbReference type="AlphaFoldDB" id="A0A931CBH8"/>